<proteinExistence type="inferred from homology"/>
<feature type="binding site" evidence="6">
    <location>
        <position position="111"/>
    </location>
    <ligand>
        <name>Ca(2+)</name>
        <dbReference type="ChEBI" id="CHEBI:29108"/>
        <label>1</label>
        <note>catalytic</note>
    </ligand>
</feature>
<accession>A0A7E4VBC3</accession>
<evidence type="ECO:0000313" key="9">
    <source>
        <dbReference type="WBParaSite" id="Pan_g18773.t1"/>
    </source>
</evidence>
<comment type="cofactor">
    <cofactor evidence="6">
        <name>Ca(2+)</name>
        <dbReference type="ChEBI" id="CHEBI:29108"/>
    </cofactor>
    <text evidence="6">Binds 2 calcium ions per subunit.</text>
</comment>
<evidence type="ECO:0000256" key="3">
    <source>
        <dbReference type="ARBA" id="ARBA00023157"/>
    </source>
</evidence>
<evidence type="ECO:0000256" key="5">
    <source>
        <dbReference type="PIRSR" id="PIRSR602640-1"/>
    </source>
</evidence>
<dbReference type="GO" id="GO:0046872">
    <property type="term" value="F:metal ion binding"/>
    <property type="evidence" value="ECO:0007669"/>
    <property type="project" value="UniProtKB-KW"/>
</dbReference>
<keyword evidence="4" id="KW-0325">Glycoprotein</keyword>
<keyword evidence="7" id="KW-0472">Membrane</keyword>
<keyword evidence="6" id="KW-0106">Calcium</keyword>
<dbReference type="WBParaSite" id="Pan_g18773.t1">
    <property type="protein sequence ID" value="Pan_g18773.t1"/>
    <property type="gene ID" value="Pan_g18773"/>
</dbReference>
<keyword evidence="6" id="KW-0479">Metal-binding</keyword>
<dbReference type="Pfam" id="PF01731">
    <property type="entry name" value="Arylesterase"/>
    <property type="match status" value="1"/>
</dbReference>
<reference evidence="9" key="2">
    <citation type="submission" date="2020-10" db="UniProtKB">
        <authorList>
            <consortium name="WormBaseParasite"/>
        </authorList>
    </citation>
    <scope>IDENTIFICATION</scope>
</reference>
<dbReference type="AlphaFoldDB" id="A0A7E4VBC3"/>
<evidence type="ECO:0000256" key="2">
    <source>
        <dbReference type="ARBA" id="ARBA00022801"/>
    </source>
</evidence>
<dbReference type="PANTHER" id="PTHR11799:SF28">
    <property type="entry name" value="MECHANOSENSORY ABNORMALITY PROTEIN 6"/>
    <property type="match status" value="1"/>
</dbReference>
<feature type="transmembrane region" description="Helical" evidence="7">
    <location>
        <begin position="7"/>
        <end position="26"/>
    </location>
</feature>
<evidence type="ECO:0000313" key="8">
    <source>
        <dbReference type="Proteomes" id="UP000492821"/>
    </source>
</evidence>
<comment type="similarity">
    <text evidence="1">Belongs to the paraoxonase family.</text>
</comment>
<evidence type="ECO:0000256" key="4">
    <source>
        <dbReference type="ARBA" id="ARBA00023180"/>
    </source>
</evidence>
<keyword evidence="8" id="KW-1185">Reference proteome</keyword>
<dbReference type="InterPro" id="IPR051288">
    <property type="entry name" value="Serum_paraoxonase/arylesterase"/>
</dbReference>
<dbReference type="Proteomes" id="UP000492821">
    <property type="component" value="Unassembled WGS sequence"/>
</dbReference>
<feature type="active site" description="Proton acceptor" evidence="5">
    <location>
        <position position="109"/>
    </location>
</feature>
<evidence type="ECO:0000256" key="1">
    <source>
        <dbReference type="ARBA" id="ARBA00008595"/>
    </source>
</evidence>
<dbReference type="InterPro" id="IPR002640">
    <property type="entry name" value="Arylesterase"/>
</dbReference>
<evidence type="ECO:0000256" key="7">
    <source>
        <dbReference type="SAM" id="Phobius"/>
    </source>
</evidence>
<evidence type="ECO:0000256" key="6">
    <source>
        <dbReference type="PIRSR" id="PIRSR602640-2"/>
    </source>
</evidence>
<dbReference type="GO" id="GO:0004064">
    <property type="term" value="F:arylesterase activity"/>
    <property type="evidence" value="ECO:0007669"/>
    <property type="project" value="InterPro"/>
</dbReference>
<keyword evidence="7" id="KW-0812">Transmembrane</keyword>
<keyword evidence="2" id="KW-0378">Hydrolase</keyword>
<dbReference type="Gene3D" id="2.120.10.30">
    <property type="entry name" value="TolB, C-terminal domain"/>
    <property type="match status" value="1"/>
</dbReference>
<organism evidence="8 9">
    <name type="scientific">Panagrellus redivivus</name>
    <name type="common">Microworm</name>
    <dbReference type="NCBI Taxonomy" id="6233"/>
    <lineage>
        <taxon>Eukaryota</taxon>
        <taxon>Metazoa</taxon>
        <taxon>Ecdysozoa</taxon>
        <taxon>Nematoda</taxon>
        <taxon>Chromadorea</taxon>
        <taxon>Rhabditida</taxon>
        <taxon>Tylenchina</taxon>
        <taxon>Panagrolaimomorpha</taxon>
        <taxon>Panagrolaimoidea</taxon>
        <taxon>Panagrolaimidae</taxon>
        <taxon>Panagrellus</taxon>
    </lineage>
</organism>
<name>A0A7E4VBC3_PANRE</name>
<keyword evidence="7" id="KW-1133">Transmembrane helix</keyword>
<dbReference type="InterPro" id="IPR011042">
    <property type="entry name" value="6-blade_b-propeller_TolB-like"/>
</dbReference>
<reference evidence="8" key="1">
    <citation type="journal article" date="2013" name="Genetics">
        <title>The draft genome and transcriptome of Panagrellus redivivus are shaped by the harsh demands of a free-living lifestyle.</title>
        <authorList>
            <person name="Srinivasan J."/>
            <person name="Dillman A.R."/>
            <person name="Macchietto M.G."/>
            <person name="Heikkinen L."/>
            <person name="Lakso M."/>
            <person name="Fracchia K.M."/>
            <person name="Antoshechkin I."/>
            <person name="Mortazavi A."/>
            <person name="Wong G."/>
            <person name="Sternberg P.W."/>
        </authorList>
    </citation>
    <scope>NUCLEOTIDE SEQUENCE [LARGE SCALE GENOMIC DNA]</scope>
    <source>
        <strain evidence="8">MT8872</strain>
    </source>
</reference>
<sequence>MAVLGKGSIYIGIFSAVIGVFLYAFLELDLHKRVYNHVPGECHHSHSLRVGAAQIVMFDNTVIFTGGADLNNATNSTGALYAWAMDTRDIQEVAIMAQHEHNPAGFNPHGLSTHMNILMVTVSTYPVKPEDRIDIFTIERRKPKDPKMPNVPTVQFVKSVSDPLFTGLVSVAAITDNKFYASNRYRSRHAPSRFIENIFNLETGSVVFYDGKKVQTVIEHLPGPTGIAYDPRKRHLYVSLYGAKAIAIYRADFHNVSKVQEIKLFASPYFIALDYLNGNFLVAIHPIRIRHIAHEYDRHNFYSPSQILKIQRLRKKWIITQLYANDGATISAATSAHVVYSTDKQKPARLLIGNVHNGLLSCDLVSV</sequence>
<dbReference type="PANTHER" id="PTHR11799">
    <property type="entry name" value="PARAOXONASE"/>
    <property type="match status" value="1"/>
</dbReference>
<protein>
    <submittedName>
        <fullName evidence="9">Arylesterase</fullName>
    </submittedName>
</protein>
<dbReference type="SUPFAM" id="SSF63829">
    <property type="entry name" value="Calcium-dependent phosphotriesterase"/>
    <property type="match status" value="1"/>
</dbReference>
<keyword evidence="3" id="KW-1015">Disulfide bond</keyword>